<dbReference type="SUPFAM" id="SSF81301">
    <property type="entry name" value="Nucleotidyltransferase"/>
    <property type="match status" value="1"/>
</dbReference>
<dbReference type="PANTHER" id="PTHR21262">
    <property type="entry name" value="GUANOSINE-3',5'-BIS DIPHOSPHATE 3'-PYROPHOSPHOHYDROLASE"/>
    <property type="match status" value="1"/>
</dbReference>
<dbReference type="EC" id="2.7.6.5" evidence="5"/>
<dbReference type="Gene3D" id="3.30.460.10">
    <property type="entry name" value="Beta Polymerase, domain 2"/>
    <property type="match status" value="1"/>
</dbReference>
<dbReference type="FunFam" id="1.10.3210.10:FF:000001">
    <property type="entry name" value="GTP pyrophosphokinase RelA"/>
    <property type="match status" value="1"/>
</dbReference>
<dbReference type="NCBIfam" id="TIGR00691">
    <property type="entry name" value="spoT_relA"/>
    <property type="match status" value="1"/>
</dbReference>
<protein>
    <submittedName>
        <fullName evidence="5">GTP pyrophosphokinase</fullName>
        <ecNumber evidence="5">2.7.6.5</ecNumber>
    </submittedName>
</protein>
<keyword evidence="5" id="KW-0808">Transferase</keyword>
<dbReference type="InterPro" id="IPR045865">
    <property type="entry name" value="ACT-like_dom_sf"/>
</dbReference>
<dbReference type="FunFam" id="3.10.20.30:FF:000002">
    <property type="entry name" value="GTP pyrophosphokinase (RelA/SpoT)"/>
    <property type="match status" value="1"/>
</dbReference>
<dbReference type="FunFam" id="3.30.460.10:FF:000001">
    <property type="entry name" value="GTP pyrophosphokinase RelA"/>
    <property type="match status" value="1"/>
</dbReference>
<dbReference type="PROSITE" id="PS51671">
    <property type="entry name" value="ACT"/>
    <property type="match status" value="1"/>
</dbReference>
<dbReference type="InterPro" id="IPR004811">
    <property type="entry name" value="RelA/Spo_fam"/>
</dbReference>
<dbReference type="CDD" id="cd05399">
    <property type="entry name" value="NT_Rel-Spo_like"/>
    <property type="match status" value="1"/>
</dbReference>
<reference evidence="5" key="1">
    <citation type="submission" date="2019-03" db="EMBL/GenBank/DDBJ databases">
        <authorList>
            <person name="Hao L."/>
        </authorList>
    </citation>
    <scope>NUCLEOTIDE SEQUENCE</scope>
</reference>
<dbReference type="SMART" id="SM00471">
    <property type="entry name" value="HDc"/>
    <property type="match status" value="1"/>
</dbReference>
<dbReference type="Gene3D" id="3.30.70.260">
    <property type="match status" value="1"/>
</dbReference>
<keyword evidence="5" id="KW-0418">Kinase</keyword>
<dbReference type="GO" id="GO:0015969">
    <property type="term" value="P:guanosine tetraphosphate metabolic process"/>
    <property type="evidence" value="ECO:0007669"/>
    <property type="project" value="InterPro"/>
</dbReference>
<dbReference type="SMART" id="SM00954">
    <property type="entry name" value="RelA_SpoT"/>
    <property type="match status" value="1"/>
</dbReference>
<dbReference type="Pfam" id="PF13291">
    <property type="entry name" value="ACT_4"/>
    <property type="match status" value="1"/>
</dbReference>
<feature type="domain" description="TGS" evidence="4">
    <location>
        <begin position="386"/>
        <end position="447"/>
    </location>
</feature>
<dbReference type="SUPFAM" id="SSF81271">
    <property type="entry name" value="TGS-like"/>
    <property type="match status" value="1"/>
</dbReference>
<dbReference type="Pfam" id="PF04607">
    <property type="entry name" value="RelA_SpoT"/>
    <property type="match status" value="1"/>
</dbReference>
<evidence type="ECO:0000313" key="5">
    <source>
        <dbReference type="EMBL" id="VFU18792.1"/>
    </source>
</evidence>
<feature type="domain" description="ACT" evidence="2">
    <location>
        <begin position="629"/>
        <end position="701"/>
    </location>
</feature>
<sequence>MTVRINDILEEVSGYIPDADTRIIEKAYVFSARVHQGQTRLSGEPYLNHPLEVAYLIAQMHLDVTAVAAALLHDTIEDSLTKVEDIAAGFGDEVAQVVDGLTKISKIDFRSEEEQQAENFRKMILAMSKDLRILLIKLVDRLHNMRTLQYHKPKSQERIARETLEIYAPLANRLGIHWLQIELEELSLKYLDPTGYKTLKARLEDIEKAKEAYLSDVMGQIRSKLESMGIKAEVKGRIKHVYSVYQKLKKQGIPFEDVYDVMGMRIIVSSVAECYETLGIIHSIWKPIQSRIKDFIAMPKANMYQSLHTTVFGPGGDRIEIQIRTREMDYIANEGIAAHWRYKDGMQISDHEGERLSWLRQLLEWQKELKDPHEFLQSVKIDLYPEDVYVFTPKGEVKRFPVGATPLDFAYSVHTQLGNQCMGAKVNGKIVPLRYKLNSGDVVEILRSSKQHPGKDWLRIAKTSRAKTKIKAWLRAQENEQSIALGREILEKRIKSLHLGKEVDYEAMAKDFSFPDTDAFFMAIGFGRLSVNQVINRIAPEEQKKEPKRQIRKKSQDSSGIVVKGVENLLVRYAKCCRPIPGDEVVGFITRGRGITVHRSSCPYVMEIDPRRLIAVEWDKNFSENHEIDFSVMCADKPGMLGSITAAIGTRNINIISMKAYPVANGSAMCVFRVTVKSLSELKDLFGDIRRLKGVERIERQ</sequence>
<dbReference type="Pfam" id="PF19296">
    <property type="entry name" value="RelA_AH_RIS"/>
    <property type="match status" value="1"/>
</dbReference>
<dbReference type="InterPro" id="IPR007685">
    <property type="entry name" value="RelA_SpoT"/>
</dbReference>
<dbReference type="GO" id="GO:0042594">
    <property type="term" value="P:response to starvation"/>
    <property type="evidence" value="ECO:0007669"/>
    <property type="project" value="TreeGrafter"/>
</dbReference>
<dbReference type="InterPro" id="IPR045600">
    <property type="entry name" value="RelA/SpoT_AH_RIS"/>
</dbReference>
<dbReference type="CDD" id="cd01668">
    <property type="entry name" value="TGS_RSH"/>
    <property type="match status" value="1"/>
</dbReference>
<dbReference type="SUPFAM" id="SSF55021">
    <property type="entry name" value="ACT-like"/>
    <property type="match status" value="1"/>
</dbReference>
<dbReference type="GO" id="GO:0005886">
    <property type="term" value="C:plasma membrane"/>
    <property type="evidence" value="ECO:0007669"/>
    <property type="project" value="TreeGrafter"/>
</dbReference>
<dbReference type="InterPro" id="IPR006674">
    <property type="entry name" value="HD_domain"/>
</dbReference>
<name>A0A485M5G4_9ZZZZ</name>
<dbReference type="PROSITE" id="PS50889">
    <property type="entry name" value="S4"/>
    <property type="match status" value="1"/>
</dbReference>
<dbReference type="Gene3D" id="1.10.3210.10">
    <property type="entry name" value="Hypothetical protein af1432"/>
    <property type="match status" value="1"/>
</dbReference>
<dbReference type="AlphaFoldDB" id="A0A485M5G4"/>
<dbReference type="InterPro" id="IPR004095">
    <property type="entry name" value="TGS"/>
</dbReference>
<evidence type="ECO:0000259" key="2">
    <source>
        <dbReference type="PROSITE" id="PS51671"/>
    </source>
</evidence>
<organism evidence="5">
    <name type="scientific">anaerobic digester metagenome</name>
    <dbReference type="NCBI Taxonomy" id="1263854"/>
    <lineage>
        <taxon>unclassified sequences</taxon>
        <taxon>metagenomes</taxon>
        <taxon>ecological metagenomes</taxon>
    </lineage>
</organism>
<dbReference type="SUPFAM" id="SSF109604">
    <property type="entry name" value="HD-domain/PDEase-like"/>
    <property type="match status" value="1"/>
</dbReference>
<dbReference type="GO" id="GO:0016301">
    <property type="term" value="F:kinase activity"/>
    <property type="evidence" value="ECO:0007669"/>
    <property type="project" value="UniProtKB-KW"/>
</dbReference>
<dbReference type="InterPro" id="IPR012675">
    <property type="entry name" value="Beta-grasp_dom_sf"/>
</dbReference>
<gene>
    <name evidence="5" type="primary">relA</name>
    <name evidence="5" type="ORF">SCFA_90011</name>
</gene>
<dbReference type="InterPro" id="IPR033655">
    <property type="entry name" value="TGS_RelA/SpoT"/>
</dbReference>
<dbReference type="InterPro" id="IPR003607">
    <property type="entry name" value="HD/PDEase_dom"/>
</dbReference>
<evidence type="ECO:0000256" key="1">
    <source>
        <dbReference type="ARBA" id="ARBA00007476"/>
    </source>
</evidence>
<evidence type="ECO:0000259" key="3">
    <source>
        <dbReference type="PROSITE" id="PS51831"/>
    </source>
</evidence>
<dbReference type="GO" id="GO:0008728">
    <property type="term" value="F:GTP diphosphokinase activity"/>
    <property type="evidence" value="ECO:0007669"/>
    <property type="project" value="UniProtKB-EC"/>
</dbReference>
<dbReference type="Gene3D" id="3.10.20.30">
    <property type="match status" value="1"/>
</dbReference>
<comment type="similarity">
    <text evidence="1">Belongs to the RelA/SpoT family.</text>
</comment>
<proteinExistence type="inferred from homology"/>
<dbReference type="PROSITE" id="PS51831">
    <property type="entry name" value="HD"/>
    <property type="match status" value="1"/>
</dbReference>
<dbReference type="InterPro" id="IPR012676">
    <property type="entry name" value="TGS-like"/>
</dbReference>
<dbReference type="Pfam" id="PF02824">
    <property type="entry name" value="TGS"/>
    <property type="match status" value="1"/>
</dbReference>
<dbReference type="InterPro" id="IPR002912">
    <property type="entry name" value="ACT_dom"/>
</dbReference>
<accession>A0A485M5G4</accession>
<dbReference type="PANTHER" id="PTHR21262:SF36">
    <property type="entry name" value="BIFUNCTIONAL (P)PPGPP SYNTHASE_HYDROLASE SPOT"/>
    <property type="match status" value="1"/>
</dbReference>
<feature type="domain" description="HD" evidence="3">
    <location>
        <begin position="46"/>
        <end position="145"/>
    </location>
</feature>
<dbReference type="Pfam" id="PF13328">
    <property type="entry name" value="HD_4"/>
    <property type="match status" value="1"/>
</dbReference>
<evidence type="ECO:0000259" key="4">
    <source>
        <dbReference type="PROSITE" id="PS51880"/>
    </source>
</evidence>
<dbReference type="CDD" id="cd00077">
    <property type="entry name" value="HDc"/>
    <property type="match status" value="1"/>
</dbReference>
<dbReference type="CDD" id="cd04876">
    <property type="entry name" value="ACT_RelA-SpoT"/>
    <property type="match status" value="1"/>
</dbReference>
<dbReference type="GO" id="GO:0008893">
    <property type="term" value="F:guanosine-3',5'-bis(diphosphate) 3'-diphosphatase activity"/>
    <property type="evidence" value="ECO:0007669"/>
    <property type="project" value="TreeGrafter"/>
</dbReference>
<dbReference type="EMBL" id="CAADRM010000158">
    <property type="protein sequence ID" value="VFU18792.1"/>
    <property type="molecule type" value="Genomic_DNA"/>
</dbReference>
<dbReference type="PROSITE" id="PS51880">
    <property type="entry name" value="TGS"/>
    <property type="match status" value="1"/>
</dbReference>
<dbReference type="InterPro" id="IPR043519">
    <property type="entry name" value="NT_sf"/>
</dbReference>